<keyword evidence="3" id="KW-1185">Reference proteome</keyword>
<evidence type="ECO:0000259" key="1">
    <source>
        <dbReference type="Pfam" id="PF07929"/>
    </source>
</evidence>
<sequence>MQVYTIKVALRGISPMVWRRFRLHGDTSLGALHFIIQSAFGWNNEYLHSFHIYGEDYGISYDGGIGFSDNPWLITLELFKFELHDRFTYEYNFYRHWLLDIRIERIDEPSKKKTPFCLSGHGMPDATKYDETERTLDLMQAIAELDETTTIGDIRVFIEALNRVRFNRHQFNHQLHERDLTVPNWSQGLA</sequence>
<dbReference type="EMBL" id="PYMJ01000051">
    <property type="protein sequence ID" value="PSU44259.1"/>
    <property type="molecule type" value="Genomic_DNA"/>
</dbReference>
<dbReference type="PANTHER" id="PTHR41878:SF1">
    <property type="entry name" value="TNPR PROTEIN"/>
    <property type="match status" value="1"/>
</dbReference>
<comment type="caution">
    <text evidence="2">The sequence shown here is derived from an EMBL/GenBank/DDBJ whole genome shotgun (WGS) entry which is preliminary data.</text>
</comment>
<organism evidence="2 3">
    <name type="scientific">Photobacterium frigidiphilum</name>
    <dbReference type="NCBI Taxonomy" id="264736"/>
    <lineage>
        <taxon>Bacteria</taxon>
        <taxon>Pseudomonadati</taxon>
        <taxon>Pseudomonadota</taxon>
        <taxon>Gammaproteobacteria</taxon>
        <taxon>Vibrionales</taxon>
        <taxon>Vibrionaceae</taxon>
        <taxon>Photobacterium</taxon>
    </lineage>
</organism>
<protein>
    <recommendedName>
        <fullName evidence="1">Plasmid pRiA4b Orf3-like domain-containing protein</fullName>
    </recommendedName>
</protein>
<dbReference type="RefSeq" id="WP_107246054.1">
    <property type="nucleotide sequence ID" value="NZ_PYMJ01000051.1"/>
</dbReference>
<accession>A0A2T3J6W3</accession>
<evidence type="ECO:0000313" key="2">
    <source>
        <dbReference type="EMBL" id="PSU44259.1"/>
    </source>
</evidence>
<dbReference type="AlphaFoldDB" id="A0A2T3J6W3"/>
<dbReference type="SUPFAM" id="SSF159941">
    <property type="entry name" value="MM3350-like"/>
    <property type="match status" value="1"/>
</dbReference>
<feature type="domain" description="Plasmid pRiA4b Orf3-like" evidence="1">
    <location>
        <begin position="2"/>
        <end position="143"/>
    </location>
</feature>
<reference evidence="2 3" key="1">
    <citation type="submission" date="2018-01" db="EMBL/GenBank/DDBJ databases">
        <title>Whole genome sequencing of Histamine producing bacteria.</title>
        <authorList>
            <person name="Butler K."/>
        </authorList>
    </citation>
    <scope>NUCLEOTIDE SEQUENCE [LARGE SCALE GENOMIC DNA]</scope>
    <source>
        <strain evidence="2 3">JCM 12947</strain>
    </source>
</reference>
<name>A0A2T3J6W3_9GAMM</name>
<gene>
    <name evidence="2" type="ORF">C9J12_27295</name>
</gene>
<dbReference type="OrthoDB" id="9816539at2"/>
<dbReference type="InterPro" id="IPR024047">
    <property type="entry name" value="MM3350-like_sf"/>
</dbReference>
<dbReference type="Gene3D" id="3.10.290.30">
    <property type="entry name" value="MM3350-like"/>
    <property type="match status" value="1"/>
</dbReference>
<dbReference type="InterPro" id="IPR012912">
    <property type="entry name" value="Plasmid_pRiA4b_Orf3-like"/>
</dbReference>
<dbReference type="Pfam" id="PF07929">
    <property type="entry name" value="PRiA4_ORF3"/>
    <property type="match status" value="1"/>
</dbReference>
<proteinExistence type="predicted"/>
<dbReference type="Proteomes" id="UP000240987">
    <property type="component" value="Unassembled WGS sequence"/>
</dbReference>
<dbReference type="PANTHER" id="PTHR41878">
    <property type="entry name" value="LEXA REPRESSOR-RELATED"/>
    <property type="match status" value="1"/>
</dbReference>
<evidence type="ECO:0000313" key="3">
    <source>
        <dbReference type="Proteomes" id="UP000240987"/>
    </source>
</evidence>